<organism evidence="8">
    <name type="scientific">Alsobacter sp. KACC 23698</name>
    <dbReference type="NCBI Taxonomy" id="3149229"/>
    <lineage>
        <taxon>Bacteria</taxon>
        <taxon>Pseudomonadati</taxon>
        <taxon>Pseudomonadota</taxon>
        <taxon>Alphaproteobacteria</taxon>
        <taxon>Hyphomicrobiales</taxon>
        <taxon>Alsobacteraceae</taxon>
        <taxon>Alsobacter</taxon>
    </lineage>
</organism>
<feature type="transmembrane region" description="Helical" evidence="7">
    <location>
        <begin position="166"/>
        <end position="186"/>
    </location>
</feature>
<proteinExistence type="inferred from homology"/>
<protein>
    <submittedName>
        <fullName evidence="8">Oligosaccharide flippase family protein</fullName>
    </submittedName>
</protein>
<evidence type="ECO:0000256" key="1">
    <source>
        <dbReference type="ARBA" id="ARBA00004651"/>
    </source>
</evidence>
<dbReference type="PANTHER" id="PTHR30250:SF10">
    <property type="entry name" value="LIPOPOLYSACCHARIDE BIOSYNTHESIS PROTEIN WZXC"/>
    <property type="match status" value="1"/>
</dbReference>
<evidence type="ECO:0000256" key="7">
    <source>
        <dbReference type="SAM" id="Phobius"/>
    </source>
</evidence>
<keyword evidence="6 7" id="KW-0472">Membrane</keyword>
<feature type="transmembrane region" description="Helical" evidence="7">
    <location>
        <begin position="356"/>
        <end position="379"/>
    </location>
</feature>
<dbReference type="EMBL" id="CP157484">
    <property type="protein sequence ID" value="XBO40316.1"/>
    <property type="molecule type" value="Genomic_DNA"/>
</dbReference>
<evidence type="ECO:0000256" key="3">
    <source>
        <dbReference type="ARBA" id="ARBA00022475"/>
    </source>
</evidence>
<feature type="transmembrane region" description="Helical" evidence="7">
    <location>
        <begin position="81"/>
        <end position="102"/>
    </location>
</feature>
<keyword evidence="5 7" id="KW-1133">Transmembrane helix</keyword>
<dbReference type="AlphaFoldDB" id="A0AAU7JJ52"/>
<feature type="transmembrane region" description="Helical" evidence="7">
    <location>
        <begin position="281"/>
        <end position="302"/>
    </location>
</feature>
<comment type="subcellular location">
    <subcellularLocation>
        <location evidence="1">Cell membrane</location>
        <topology evidence="1">Multi-pass membrane protein</topology>
    </subcellularLocation>
</comment>
<name>A0AAU7JJ52_9HYPH</name>
<dbReference type="GO" id="GO:0005886">
    <property type="term" value="C:plasma membrane"/>
    <property type="evidence" value="ECO:0007669"/>
    <property type="project" value="UniProtKB-SubCell"/>
</dbReference>
<dbReference type="InterPro" id="IPR050833">
    <property type="entry name" value="Poly_Biosynth_Transport"/>
</dbReference>
<evidence type="ECO:0000313" key="8">
    <source>
        <dbReference type="EMBL" id="XBO40316.1"/>
    </source>
</evidence>
<accession>A0AAU7JJ52</accession>
<feature type="transmembrane region" description="Helical" evidence="7">
    <location>
        <begin position="108"/>
        <end position="128"/>
    </location>
</feature>
<gene>
    <name evidence="8" type="ORF">ABEG18_05925</name>
</gene>
<feature type="transmembrane region" description="Helical" evidence="7">
    <location>
        <begin position="399"/>
        <end position="420"/>
    </location>
</feature>
<keyword evidence="3" id="KW-1003">Cell membrane</keyword>
<sequence length="439" mass="47986">MIGSHAFWTVLGFATSLLIRLGTSVIVSRILYPDALGVMVILNSLRTGIELLSDIGIEQNIVHHKGGLAPAFYDTAFTLQIIRGILLSFLFVVASIPLSRVYSVDVKFFFAMSVVPFVNSLTSTAVFAAVKTLDVRRRNLFEVSSEFLASICAIVFAIAMKSVWSLIFAAIVGTAIRAFLSYFLPFRIPKLRLVHSHVTEILSFGRWIVFASLLSYLASNVDRLIIGSVDGLTALGVYGLARTIADLPASLAGRVAYQLLFPHLSRHRDPDGSEYVFRWQMMLQFGSAIFIAIACSWADFVIRCVYDQRYGDAAWMLSILLFGAWFNVVATLNEASLLSAGVPSNMGAASATKLGVLLSTIFVLHNIFGLEGAVMAIAVSEICRSLLIAVRIKKIEPRLFLPTVAAHVIFCSSLLAQLGIRHLFGLGTPLSAIQGIRSW</sequence>
<evidence type="ECO:0000256" key="6">
    <source>
        <dbReference type="ARBA" id="ARBA00023136"/>
    </source>
</evidence>
<evidence type="ECO:0000256" key="5">
    <source>
        <dbReference type="ARBA" id="ARBA00022989"/>
    </source>
</evidence>
<evidence type="ECO:0000256" key="2">
    <source>
        <dbReference type="ARBA" id="ARBA00007430"/>
    </source>
</evidence>
<comment type="similarity">
    <text evidence="2">Belongs to the polysaccharide synthase family.</text>
</comment>
<feature type="transmembrane region" description="Helical" evidence="7">
    <location>
        <begin position="6"/>
        <end position="32"/>
    </location>
</feature>
<keyword evidence="4 7" id="KW-0812">Transmembrane</keyword>
<reference evidence="8" key="1">
    <citation type="submission" date="2024-05" db="EMBL/GenBank/DDBJ databases">
        <authorList>
            <person name="Kim S."/>
            <person name="Heo J."/>
            <person name="Choi H."/>
            <person name="Choi Y."/>
            <person name="Kwon S.-W."/>
            <person name="Kim Y."/>
        </authorList>
    </citation>
    <scope>NUCLEOTIDE SEQUENCE</scope>
    <source>
        <strain evidence="8">KACC 23698</strain>
    </source>
</reference>
<dbReference type="Pfam" id="PF13440">
    <property type="entry name" value="Polysacc_synt_3"/>
    <property type="match status" value="1"/>
</dbReference>
<feature type="transmembrane region" description="Helical" evidence="7">
    <location>
        <begin position="198"/>
        <end position="218"/>
    </location>
</feature>
<feature type="transmembrane region" description="Helical" evidence="7">
    <location>
        <begin position="314"/>
        <end position="336"/>
    </location>
</feature>
<dbReference type="PANTHER" id="PTHR30250">
    <property type="entry name" value="PST FAMILY PREDICTED COLANIC ACID TRANSPORTER"/>
    <property type="match status" value="1"/>
</dbReference>
<feature type="transmembrane region" description="Helical" evidence="7">
    <location>
        <begin position="140"/>
        <end position="160"/>
    </location>
</feature>
<dbReference type="RefSeq" id="WP_406857173.1">
    <property type="nucleotide sequence ID" value="NZ_CP157484.1"/>
</dbReference>
<evidence type="ECO:0000256" key="4">
    <source>
        <dbReference type="ARBA" id="ARBA00022692"/>
    </source>
</evidence>